<gene>
    <name evidence="1" type="ORF">C1H46_035241</name>
</gene>
<sequence length="58" mass="6510">MPARPTNDECYGVEAAFCELQLLLDQGLIPEPHCEAALKDDQQHVTLFLTSFYVLDEA</sequence>
<proteinExistence type="predicted"/>
<evidence type="ECO:0000313" key="2">
    <source>
        <dbReference type="Proteomes" id="UP000315295"/>
    </source>
</evidence>
<protein>
    <submittedName>
        <fullName evidence="1">Uncharacterized protein</fullName>
    </submittedName>
</protein>
<accession>A0A540KYA0</accession>
<keyword evidence="2" id="KW-1185">Reference proteome</keyword>
<evidence type="ECO:0000313" key="1">
    <source>
        <dbReference type="EMBL" id="TQD79203.1"/>
    </source>
</evidence>
<dbReference type="EMBL" id="VIEB01000868">
    <property type="protein sequence ID" value="TQD79203.1"/>
    <property type="molecule type" value="Genomic_DNA"/>
</dbReference>
<dbReference type="AlphaFoldDB" id="A0A540KYA0"/>
<name>A0A540KYA0_MALBA</name>
<comment type="caution">
    <text evidence="1">The sequence shown here is derived from an EMBL/GenBank/DDBJ whole genome shotgun (WGS) entry which is preliminary data.</text>
</comment>
<reference evidence="1 2" key="1">
    <citation type="journal article" date="2019" name="G3 (Bethesda)">
        <title>Sequencing of a Wild Apple (Malus baccata) Genome Unravels the Differences Between Cultivated and Wild Apple Species Regarding Disease Resistance and Cold Tolerance.</title>
        <authorList>
            <person name="Chen X."/>
        </authorList>
    </citation>
    <scope>NUCLEOTIDE SEQUENCE [LARGE SCALE GENOMIC DNA]</scope>
    <source>
        <strain evidence="2">cv. Shandingzi</strain>
        <tissue evidence="1">Leaves</tissue>
    </source>
</reference>
<dbReference type="Proteomes" id="UP000315295">
    <property type="component" value="Unassembled WGS sequence"/>
</dbReference>
<organism evidence="1 2">
    <name type="scientific">Malus baccata</name>
    <name type="common">Siberian crab apple</name>
    <name type="synonym">Pyrus baccata</name>
    <dbReference type="NCBI Taxonomy" id="106549"/>
    <lineage>
        <taxon>Eukaryota</taxon>
        <taxon>Viridiplantae</taxon>
        <taxon>Streptophyta</taxon>
        <taxon>Embryophyta</taxon>
        <taxon>Tracheophyta</taxon>
        <taxon>Spermatophyta</taxon>
        <taxon>Magnoliopsida</taxon>
        <taxon>eudicotyledons</taxon>
        <taxon>Gunneridae</taxon>
        <taxon>Pentapetalae</taxon>
        <taxon>rosids</taxon>
        <taxon>fabids</taxon>
        <taxon>Rosales</taxon>
        <taxon>Rosaceae</taxon>
        <taxon>Amygdaloideae</taxon>
        <taxon>Maleae</taxon>
        <taxon>Malus</taxon>
    </lineage>
</organism>